<organism evidence="1">
    <name type="scientific">Trepomonas sp. PC1</name>
    <dbReference type="NCBI Taxonomy" id="1076344"/>
    <lineage>
        <taxon>Eukaryota</taxon>
        <taxon>Metamonada</taxon>
        <taxon>Diplomonadida</taxon>
        <taxon>Hexamitidae</taxon>
        <taxon>Hexamitinae</taxon>
        <taxon>Trepomonas</taxon>
    </lineage>
</organism>
<feature type="non-terminal residue" evidence="1">
    <location>
        <position position="1"/>
    </location>
</feature>
<name>A0A146K5Y8_9EUKA</name>
<feature type="non-terminal residue" evidence="1">
    <location>
        <position position="84"/>
    </location>
</feature>
<accession>A0A146K5Y8</accession>
<reference evidence="1" key="1">
    <citation type="submission" date="2015-07" db="EMBL/GenBank/DDBJ databases">
        <title>Adaptation to a free-living lifestyle via gene acquisitions in the diplomonad Trepomonas sp. PC1.</title>
        <authorList>
            <person name="Xu F."/>
            <person name="Jerlstrom-Hultqvist J."/>
            <person name="Kolisko M."/>
            <person name="Simpson A.G.B."/>
            <person name="Roger A.J."/>
            <person name="Svard S.G."/>
            <person name="Andersson J.O."/>
        </authorList>
    </citation>
    <scope>NUCLEOTIDE SEQUENCE</scope>
    <source>
        <strain evidence="1">PC1</strain>
    </source>
</reference>
<sequence length="84" mass="9364">DFLSELIGEIVNNKDGVGDYASVLLFKDIQKSGDDGLLQRLSNFQTGHAMFSSLLQHCAGKPNLKLMQVISEYAVYSIKNDHEF</sequence>
<protein>
    <submittedName>
        <fullName evidence="1">Importin beta-3 subunit</fullName>
    </submittedName>
</protein>
<evidence type="ECO:0000313" key="1">
    <source>
        <dbReference type="EMBL" id="JAP90981.1"/>
    </source>
</evidence>
<dbReference type="AlphaFoldDB" id="A0A146K5Y8"/>
<gene>
    <name evidence="1" type="ORF">TPC1_17543</name>
</gene>
<proteinExistence type="predicted"/>
<dbReference type="EMBL" id="GDID01005625">
    <property type="protein sequence ID" value="JAP90981.1"/>
    <property type="molecule type" value="Transcribed_RNA"/>
</dbReference>